<evidence type="ECO:0000313" key="2">
    <source>
        <dbReference type="Proteomes" id="UP001055013"/>
    </source>
</evidence>
<reference evidence="1" key="1">
    <citation type="submission" date="2021-09" db="EMBL/GenBank/DDBJ databases">
        <title>Isolation and characterization of 3-chlorobenzoate degrading bacteria from soils in Shizuoka.</title>
        <authorList>
            <person name="Ifat A."/>
            <person name="Ogawa N."/>
            <person name="Kimbara K."/>
            <person name="Moriuchi R."/>
            <person name="Dohra H."/>
            <person name="Shintani M."/>
        </authorList>
    </citation>
    <scope>NUCLEOTIDE SEQUENCE</scope>
    <source>
        <strain evidence="1">19CS2-2</strain>
    </source>
</reference>
<protein>
    <submittedName>
        <fullName evidence="1">Acyl-CoA dehydrogenase family protein</fullName>
    </submittedName>
</protein>
<dbReference type="Proteomes" id="UP001055013">
    <property type="component" value="Unassembled WGS sequence"/>
</dbReference>
<accession>A0ACB5R0F8</accession>
<name>A0ACB5R0F8_9BURK</name>
<organism evidence="1 2">
    <name type="scientific">Caballeronia novacaledonica</name>
    <dbReference type="NCBI Taxonomy" id="1544861"/>
    <lineage>
        <taxon>Bacteria</taxon>
        <taxon>Pseudomonadati</taxon>
        <taxon>Pseudomonadota</taxon>
        <taxon>Betaproteobacteria</taxon>
        <taxon>Burkholderiales</taxon>
        <taxon>Burkholderiaceae</taxon>
        <taxon>Caballeronia</taxon>
    </lineage>
</organism>
<proteinExistence type="predicted"/>
<dbReference type="EMBL" id="BPUR01000023">
    <property type="protein sequence ID" value="GJH20904.1"/>
    <property type="molecule type" value="Genomic_DNA"/>
</dbReference>
<gene>
    <name evidence="1" type="ORF">CBA19CS22_30200</name>
</gene>
<sequence length="392" mass="43597">MDLKFTEEEEAFRTEVLNFLRTSLPEDIAQKVHTGKRLTRDDMAQWHGILNAKGWLANHWPKEYGGPGWTAIQKFIFENECAIAGAPRIVPFGVNMLGPVLIKYGSEAQKRHWLPRILDGSDWWCQGYSEPGAGSDLASVRTTAVRTIENGETYYVVNGQKTWTTLAHYANMIFCLVRTAQDVRKQEGISFLLIDMNTPGVEVRPIITLDGEHEVNEVFFTDVRVPVANLVGEENKGWTYAKYLLTYERTNIAGVGFSVAALGRLKAAASKLQGNGRALIDDPLFAARLARVEIDLENMKTTNLRVLAAVAGGGVPGAESSMLKIRGTEIRQEISSLMRRAMGPYAQQFIEEDCDDEASNAAAQYFNNRKLSIFGGSNEIQKNIISKMMLGL</sequence>
<keyword evidence="2" id="KW-1185">Reference proteome</keyword>
<comment type="caution">
    <text evidence="1">The sequence shown here is derived from an EMBL/GenBank/DDBJ whole genome shotgun (WGS) entry which is preliminary data.</text>
</comment>
<evidence type="ECO:0000313" key="1">
    <source>
        <dbReference type="EMBL" id="GJH20904.1"/>
    </source>
</evidence>